<comment type="caution">
    <text evidence="7">The sequence shown here is derived from an EMBL/GenBank/DDBJ whole genome shotgun (WGS) entry which is preliminary data.</text>
</comment>
<protein>
    <submittedName>
        <fullName evidence="7">Uncharacterized protein</fullName>
    </submittedName>
</protein>
<dbReference type="AlphaFoldDB" id="A0A830CGN7"/>
<dbReference type="GO" id="GO:0016757">
    <property type="term" value="F:glycosyltransferase activity"/>
    <property type="evidence" value="ECO:0007669"/>
    <property type="project" value="UniProtKB-KW"/>
</dbReference>
<dbReference type="GO" id="GO:0016020">
    <property type="term" value="C:membrane"/>
    <property type="evidence" value="ECO:0007669"/>
    <property type="project" value="UniProtKB-SubCell"/>
</dbReference>
<evidence type="ECO:0000256" key="1">
    <source>
        <dbReference type="ARBA" id="ARBA00004606"/>
    </source>
</evidence>
<name>A0A830CGN7_9LAMI</name>
<dbReference type="EMBL" id="BMAC01000374">
    <property type="protein sequence ID" value="GFP95073.1"/>
    <property type="molecule type" value="Genomic_DNA"/>
</dbReference>
<keyword evidence="2" id="KW-0328">Glycosyltransferase</keyword>
<dbReference type="Proteomes" id="UP000653305">
    <property type="component" value="Unassembled WGS sequence"/>
</dbReference>
<dbReference type="PANTHER" id="PTHR31042">
    <property type="entry name" value="CORE-2/I-BRANCHING BETA-1,6-N-ACETYLGLUCOSAMINYLTRANSFERASE FAMILY PROTEIN-RELATED"/>
    <property type="match status" value="1"/>
</dbReference>
<keyword evidence="6" id="KW-0812">Transmembrane</keyword>
<keyword evidence="5" id="KW-0325">Glycoprotein</keyword>
<evidence type="ECO:0000313" key="7">
    <source>
        <dbReference type="EMBL" id="GFP95073.1"/>
    </source>
</evidence>
<dbReference type="PANTHER" id="PTHR31042:SF3">
    <property type="entry name" value="OS08G0110400 PROTEIN"/>
    <property type="match status" value="1"/>
</dbReference>
<evidence type="ECO:0000313" key="8">
    <source>
        <dbReference type="Proteomes" id="UP000653305"/>
    </source>
</evidence>
<evidence type="ECO:0000256" key="6">
    <source>
        <dbReference type="SAM" id="Phobius"/>
    </source>
</evidence>
<reference evidence="7" key="1">
    <citation type="submission" date="2020-07" db="EMBL/GenBank/DDBJ databases">
        <title>Ethylene signaling mediates host invasion by parasitic plants.</title>
        <authorList>
            <person name="Yoshida S."/>
        </authorList>
    </citation>
    <scope>NUCLEOTIDE SEQUENCE</scope>
    <source>
        <strain evidence="7">Okayama</strain>
    </source>
</reference>
<feature type="transmembrane region" description="Helical" evidence="6">
    <location>
        <begin position="20"/>
        <end position="39"/>
    </location>
</feature>
<keyword evidence="3" id="KW-0808">Transferase</keyword>
<keyword evidence="8" id="KW-1185">Reference proteome</keyword>
<keyword evidence="4 6" id="KW-0472">Membrane</keyword>
<sequence>MARTKEKDESISMADSSISLLKLISTMIIFVVGVVIGLVSSSNINRYFTFHDDKFNFKHVYFDTEQFSHNGQRMMVNYQGDDCLTMDSFAGLRNLNHRLTDNELFWRASFVPQKEELPFRRVPRVAFMFLTRGPLPMLPLWERFFSGQDVDKYSIYVHALPGFELKVDNASVFYRRQVISQHVEWGSVSLVDAEKRLLANALLDFSNERFILLSESCVPIYDFPTVYKYLTNSIHSFVESYDDPTRYGRGRYSRRMKPDIKLAEWRKGSQWFEMHRALAVKIVSDTKYYTLFKKYCKPSCYPDEHYIPTYIQKFHGVLNANRTVTYVDWSQLGPHPATFTAANITEGFLESLRSNGTLCQYNLGDTPTCYLFARKFDPSALEPLLNLTSQVMGY</sequence>
<evidence type="ECO:0000256" key="2">
    <source>
        <dbReference type="ARBA" id="ARBA00022676"/>
    </source>
</evidence>
<proteinExistence type="predicted"/>
<evidence type="ECO:0000256" key="5">
    <source>
        <dbReference type="ARBA" id="ARBA00023180"/>
    </source>
</evidence>
<accession>A0A830CGN7</accession>
<dbReference type="OrthoDB" id="191334at2759"/>
<dbReference type="InterPro" id="IPR003406">
    <property type="entry name" value="Glyco_trans_14"/>
</dbReference>
<keyword evidence="6" id="KW-1133">Transmembrane helix</keyword>
<gene>
    <name evidence="7" type="ORF">PHJA_001651700</name>
</gene>
<dbReference type="Pfam" id="PF02485">
    <property type="entry name" value="Branch"/>
    <property type="match status" value="1"/>
</dbReference>
<dbReference type="InterPro" id="IPR044174">
    <property type="entry name" value="BC10-like"/>
</dbReference>
<evidence type="ECO:0000256" key="4">
    <source>
        <dbReference type="ARBA" id="ARBA00023136"/>
    </source>
</evidence>
<comment type="subcellular location">
    <subcellularLocation>
        <location evidence="1">Membrane</location>
        <topology evidence="1">Single-pass type II membrane protein</topology>
    </subcellularLocation>
</comment>
<organism evidence="7 8">
    <name type="scientific">Phtheirospermum japonicum</name>
    <dbReference type="NCBI Taxonomy" id="374723"/>
    <lineage>
        <taxon>Eukaryota</taxon>
        <taxon>Viridiplantae</taxon>
        <taxon>Streptophyta</taxon>
        <taxon>Embryophyta</taxon>
        <taxon>Tracheophyta</taxon>
        <taxon>Spermatophyta</taxon>
        <taxon>Magnoliopsida</taxon>
        <taxon>eudicotyledons</taxon>
        <taxon>Gunneridae</taxon>
        <taxon>Pentapetalae</taxon>
        <taxon>asterids</taxon>
        <taxon>lamiids</taxon>
        <taxon>Lamiales</taxon>
        <taxon>Orobanchaceae</taxon>
        <taxon>Orobanchaceae incertae sedis</taxon>
        <taxon>Phtheirospermum</taxon>
    </lineage>
</organism>
<evidence type="ECO:0000256" key="3">
    <source>
        <dbReference type="ARBA" id="ARBA00022679"/>
    </source>
</evidence>